<name>W1PVN9_AMBTC</name>
<keyword evidence="2" id="KW-1185">Reference proteome</keyword>
<gene>
    <name evidence="1" type="ORF">AMTR_s00024p00253130</name>
</gene>
<protein>
    <submittedName>
        <fullName evidence="1">Uncharacterized protein</fullName>
    </submittedName>
</protein>
<accession>W1PVN9</accession>
<proteinExistence type="predicted"/>
<evidence type="ECO:0000313" key="1">
    <source>
        <dbReference type="EMBL" id="ERN11355.1"/>
    </source>
</evidence>
<sequence length="65" mass="7006">MDDEGDSEAMVTEKEEMEMVVGGVERAAEEVERLLGVEEVGKASTTIADDEAANPTYVVESRSRG</sequence>
<organism evidence="1 2">
    <name type="scientific">Amborella trichopoda</name>
    <dbReference type="NCBI Taxonomy" id="13333"/>
    <lineage>
        <taxon>Eukaryota</taxon>
        <taxon>Viridiplantae</taxon>
        <taxon>Streptophyta</taxon>
        <taxon>Embryophyta</taxon>
        <taxon>Tracheophyta</taxon>
        <taxon>Spermatophyta</taxon>
        <taxon>Magnoliopsida</taxon>
        <taxon>Amborellales</taxon>
        <taxon>Amborellaceae</taxon>
        <taxon>Amborella</taxon>
    </lineage>
</organism>
<dbReference type="EMBL" id="KI392710">
    <property type="protein sequence ID" value="ERN11355.1"/>
    <property type="molecule type" value="Genomic_DNA"/>
</dbReference>
<evidence type="ECO:0000313" key="2">
    <source>
        <dbReference type="Proteomes" id="UP000017836"/>
    </source>
</evidence>
<dbReference type="Gramene" id="ERN11355">
    <property type="protein sequence ID" value="ERN11355"/>
    <property type="gene ID" value="AMTR_s00024p00253130"/>
</dbReference>
<dbReference type="Proteomes" id="UP000017836">
    <property type="component" value="Unassembled WGS sequence"/>
</dbReference>
<dbReference type="AlphaFoldDB" id="W1PVN9"/>
<dbReference type="HOGENOM" id="CLU_2852642_0_0_1"/>
<reference evidence="2" key="1">
    <citation type="journal article" date="2013" name="Science">
        <title>The Amborella genome and the evolution of flowering plants.</title>
        <authorList>
            <consortium name="Amborella Genome Project"/>
        </authorList>
    </citation>
    <scope>NUCLEOTIDE SEQUENCE [LARGE SCALE GENOMIC DNA]</scope>
</reference>